<dbReference type="Proteomes" id="UP001177140">
    <property type="component" value="Unassembled WGS sequence"/>
</dbReference>
<name>A0AA41S3A3_PAPNU</name>
<sequence length="83" mass="8973">MAKASHLSLSHFLIGFLLVLVVADTTYVHGACNVGLRVQVKRCAVVNCDSLCRFNSGFPVDHTECELGAFSQSNCLCCRKPAV</sequence>
<evidence type="ECO:0000256" key="1">
    <source>
        <dbReference type="SAM" id="SignalP"/>
    </source>
</evidence>
<accession>A0AA41S3A3</accession>
<evidence type="ECO:0000313" key="3">
    <source>
        <dbReference type="Proteomes" id="UP001177140"/>
    </source>
</evidence>
<comment type="caution">
    <text evidence="2">The sequence shown here is derived from an EMBL/GenBank/DDBJ whole genome shotgun (WGS) entry which is preliminary data.</text>
</comment>
<dbReference type="EMBL" id="JAJJMA010087823">
    <property type="protein sequence ID" value="MCL7029206.1"/>
    <property type="molecule type" value="Genomic_DNA"/>
</dbReference>
<keyword evidence="3" id="KW-1185">Reference proteome</keyword>
<feature type="chain" id="PRO_5041418051" evidence="1">
    <location>
        <begin position="24"/>
        <end position="83"/>
    </location>
</feature>
<protein>
    <submittedName>
        <fullName evidence="2">Uncharacterized protein</fullName>
    </submittedName>
</protein>
<dbReference type="AlphaFoldDB" id="A0AA41S3A3"/>
<reference evidence="2" key="1">
    <citation type="submission" date="2022-03" db="EMBL/GenBank/DDBJ databases">
        <title>A functionally conserved STORR gene fusion in Papaver species that diverged 16.8 million years ago.</title>
        <authorList>
            <person name="Catania T."/>
        </authorList>
    </citation>
    <scope>NUCLEOTIDE SEQUENCE</scope>
    <source>
        <strain evidence="2">S-191538</strain>
    </source>
</reference>
<proteinExistence type="predicted"/>
<gene>
    <name evidence="2" type="ORF">MKW94_010657</name>
</gene>
<keyword evidence="1" id="KW-0732">Signal</keyword>
<feature type="signal peptide" evidence="1">
    <location>
        <begin position="1"/>
        <end position="23"/>
    </location>
</feature>
<evidence type="ECO:0000313" key="2">
    <source>
        <dbReference type="EMBL" id="MCL7029206.1"/>
    </source>
</evidence>
<organism evidence="2 3">
    <name type="scientific">Papaver nudicaule</name>
    <name type="common">Iceland poppy</name>
    <dbReference type="NCBI Taxonomy" id="74823"/>
    <lineage>
        <taxon>Eukaryota</taxon>
        <taxon>Viridiplantae</taxon>
        <taxon>Streptophyta</taxon>
        <taxon>Embryophyta</taxon>
        <taxon>Tracheophyta</taxon>
        <taxon>Spermatophyta</taxon>
        <taxon>Magnoliopsida</taxon>
        <taxon>Ranunculales</taxon>
        <taxon>Papaveraceae</taxon>
        <taxon>Papaveroideae</taxon>
        <taxon>Papaver</taxon>
    </lineage>
</organism>